<sequence length="294" mass="33784">MISVTHDISGPVERYLQANPHIRFRKRVNILPENGPGGDSIKFAAEAVSYANAVKDIADNLRYGDNIKNFHLFFDCPLSLAIFIGHRLTACNRIQTYEFLDAEHDKDLYGLSWGSIGKTDTQETVPSNAGITSVINEIVDLQQSGKDKVEIFISYSHVDDKFRQELVKHLKSRERKGLILCWYDRMIEAEWEPEIKRHLESSKIILLLVSVDFINSDYCWDVEMKRAMERHDNGEAIVIPVILRDCDWKDAPFAKLLAIPTDGKPINKWDDRDSAFLDVAMYIRRKIEKMVNPS</sequence>
<protein>
    <submittedName>
        <fullName evidence="2">TIR domain protein</fullName>
    </submittedName>
</protein>
<dbReference type="GO" id="GO:0007165">
    <property type="term" value="P:signal transduction"/>
    <property type="evidence" value="ECO:0007669"/>
    <property type="project" value="InterPro"/>
</dbReference>
<dbReference type="Gene3D" id="3.40.50.10140">
    <property type="entry name" value="Toll/interleukin-1 receptor homology (TIR) domain"/>
    <property type="match status" value="1"/>
</dbReference>
<dbReference type="Pfam" id="PF13676">
    <property type="entry name" value="TIR_2"/>
    <property type="match status" value="1"/>
</dbReference>
<feature type="domain" description="TIR" evidence="1">
    <location>
        <begin position="147"/>
        <end position="287"/>
    </location>
</feature>
<reference evidence="2 3" key="1">
    <citation type="journal article" date="2018" name="Int. J. Syst. Evol. Microbiol.">
        <title>Methylomusa anaerophila gen. nov., sp. nov., an anaerobic methanol-utilizing bacterium isolated from a microbial fuel cell.</title>
        <authorList>
            <person name="Amano N."/>
            <person name="Yamamuro A."/>
            <person name="Miyahara M."/>
            <person name="Kouzuma A."/>
            <person name="Abe T."/>
            <person name="Watanabe K."/>
        </authorList>
    </citation>
    <scope>NUCLEOTIDE SEQUENCE [LARGE SCALE GENOMIC DNA]</scope>
    <source>
        <strain evidence="2 3">MMFC1</strain>
    </source>
</reference>
<dbReference type="NCBIfam" id="NF033611">
    <property type="entry name" value="SAVED"/>
    <property type="match status" value="1"/>
</dbReference>
<dbReference type="SMART" id="SM00255">
    <property type="entry name" value="TIR"/>
    <property type="match status" value="1"/>
</dbReference>
<proteinExistence type="predicted"/>
<dbReference type="KEGG" id="mana:MAMMFC1_04268"/>
<dbReference type="EMBL" id="AP018449">
    <property type="protein sequence ID" value="BBB93550.1"/>
    <property type="molecule type" value="Genomic_DNA"/>
</dbReference>
<keyword evidence="3" id="KW-1185">Reference proteome</keyword>
<gene>
    <name evidence="2" type="ORF">MAMMFC1_04268</name>
</gene>
<dbReference type="Proteomes" id="UP000276437">
    <property type="component" value="Chromosome"/>
</dbReference>
<name>A0A348AR52_9FIRM</name>
<evidence type="ECO:0000259" key="1">
    <source>
        <dbReference type="PROSITE" id="PS50104"/>
    </source>
</evidence>
<accession>A0A348AR52</accession>
<dbReference type="InterPro" id="IPR035897">
    <property type="entry name" value="Toll_tir_struct_dom_sf"/>
</dbReference>
<evidence type="ECO:0000313" key="3">
    <source>
        <dbReference type="Proteomes" id="UP000276437"/>
    </source>
</evidence>
<dbReference type="PROSITE" id="PS50104">
    <property type="entry name" value="TIR"/>
    <property type="match status" value="1"/>
</dbReference>
<dbReference type="SUPFAM" id="SSF52200">
    <property type="entry name" value="Toll/Interleukin receptor TIR domain"/>
    <property type="match status" value="1"/>
</dbReference>
<dbReference type="AlphaFoldDB" id="A0A348AR52"/>
<dbReference type="InterPro" id="IPR040836">
    <property type="entry name" value="SAVED"/>
</dbReference>
<dbReference type="InterPro" id="IPR000157">
    <property type="entry name" value="TIR_dom"/>
</dbReference>
<evidence type="ECO:0000313" key="2">
    <source>
        <dbReference type="EMBL" id="BBB93550.1"/>
    </source>
</evidence>
<dbReference type="Pfam" id="PF18145">
    <property type="entry name" value="SAVED"/>
    <property type="match status" value="1"/>
</dbReference>
<organism evidence="2 3">
    <name type="scientific">Methylomusa anaerophila</name>
    <dbReference type="NCBI Taxonomy" id="1930071"/>
    <lineage>
        <taxon>Bacteria</taxon>
        <taxon>Bacillati</taxon>
        <taxon>Bacillota</taxon>
        <taxon>Negativicutes</taxon>
        <taxon>Selenomonadales</taxon>
        <taxon>Sporomusaceae</taxon>
        <taxon>Methylomusa</taxon>
    </lineage>
</organism>